<dbReference type="InterPro" id="IPR021765">
    <property type="entry name" value="UstYa-like"/>
</dbReference>
<sequence>MTPQQPPDQESLLSRSEASTAGEGEDLPYCHPTPYPLSRRPWSSSTNLSWILNILLLLTTTILALQLSRGEHFQHTGDINGLAPRFTQRIQLFHPSSQATASIGHPEAQAATEEFWRTFAPDGFGLQNLKDYSPKRYPELAPPTMEPGGYNLVDTSMAHQLHCLFSIMEAYNDLAGKINGTVMGVGMEHMPPRRRGKEKHPHHDHSWHLGHCFDYIRQGIMCCGDTALEGAATTFPDGVKGSDGWNAKHVCKDYEEVKSWIVSQGPDYQQEDGEAD</sequence>
<keyword evidence="6" id="KW-1185">Reference proteome</keyword>
<evidence type="ECO:0000256" key="3">
    <source>
        <dbReference type="ARBA" id="ARBA00035112"/>
    </source>
</evidence>
<dbReference type="PANTHER" id="PTHR33365:SF11">
    <property type="entry name" value="TAT PATHWAY SIGNAL SEQUENCE"/>
    <property type="match status" value="1"/>
</dbReference>
<reference evidence="5 6" key="1">
    <citation type="journal article" date="2012" name="PLoS Pathog.">
        <title>Diverse lifestyles and strategies of plant pathogenesis encoded in the genomes of eighteen Dothideomycetes fungi.</title>
        <authorList>
            <person name="Ohm R.A."/>
            <person name="Feau N."/>
            <person name="Henrissat B."/>
            <person name="Schoch C.L."/>
            <person name="Horwitz B.A."/>
            <person name="Barry K.W."/>
            <person name="Condon B.J."/>
            <person name="Copeland A.C."/>
            <person name="Dhillon B."/>
            <person name="Glaser F."/>
            <person name="Hesse C.N."/>
            <person name="Kosti I."/>
            <person name="LaButti K."/>
            <person name="Lindquist E.A."/>
            <person name="Lucas S."/>
            <person name="Salamov A.A."/>
            <person name="Bradshaw R.E."/>
            <person name="Ciuffetti L."/>
            <person name="Hamelin R.C."/>
            <person name="Kema G.H.J."/>
            <person name="Lawrence C."/>
            <person name="Scott J.A."/>
            <person name="Spatafora J.W."/>
            <person name="Turgeon B.G."/>
            <person name="de Wit P.J.G.M."/>
            <person name="Zhong S."/>
            <person name="Goodwin S.B."/>
            <person name="Grigoriev I.V."/>
        </authorList>
    </citation>
    <scope>NUCLEOTIDE SEQUENCE [LARGE SCALE GENOMIC DNA]</scope>
    <source>
        <strain evidence="5 6">SO2202</strain>
    </source>
</reference>
<feature type="region of interest" description="Disordered" evidence="4">
    <location>
        <begin position="1"/>
        <end position="32"/>
    </location>
</feature>
<dbReference type="PANTHER" id="PTHR33365">
    <property type="entry name" value="YALI0B05434P"/>
    <property type="match status" value="1"/>
</dbReference>
<comment type="pathway">
    <text evidence="1">Mycotoxin biosynthesis.</text>
</comment>
<dbReference type="OrthoDB" id="3687641at2759"/>
<comment type="similarity">
    <text evidence="3">Belongs to the ustYa family.</text>
</comment>
<dbReference type="Pfam" id="PF11807">
    <property type="entry name" value="UstYa"/>
    <property type="match status" value="1"/>
</dbReference>
<keyword evidence="2" id="KW-0560">Oxidoreductase</keyword>
<dbReference type="EMBL" id="KB456264">
    <property type="protein sequence ID" value="EMF12626.1"/>
    <property type="molecule type" value="Genomic_DNA"/>
</dbReference>
<proteinExistence type="inferred from homology"/>
<dbReference type="STRING" id="692275.M3BX37"/>
<dbReference type="eggNOG" id="ENOG502SNCH">
    <property type="taxonomic scope" value="Eukaryota"/>
</dbReference>
<dbReference type="GeneID" id="27906068"/>
<evidence type="ECO:0000256" key="2">
    <source>
        <dbReference type="ARBA" id="ARBA00023002"/>
    </source>
</evidence>
<evidence type="ECO:0008006" key="7">
    <source>
        <dbReference type="Google" id="ProtNLM"/>
    </source>
</evidence>
<dbReference type="HOGENOM" id="CLU_042941_4_0_1"/>
<dbReference type="Proteomes" id="UP000016931">
    <property type="component" value="Unassembled WGS sequence"/>
</dbReference>
<dbReference type="GO" id="GO:0043386">
    <property type="term" value="P:mycotoxin biosynthetic process"/>
    <property type="evidence" value="ECO:0007669"/>
    <property type="project" value="InterPro"/>
</dbReference>
<gene>
    <name evidence="5" type="ORF">SEPMUDRAFT_44463</name>
</gene>
<evidence type="ECO:0000313" key="5">
    <source>
        <dbReference type="EMBL" id="EMF12626.1"/>
    </source>
</evidence>
<evidence type="ECO:0000256" key="4">
    <source>
        <dbReference type="SAM" id="MobiDB-lite"/>
    </source>
</evidence>
<evidence type="ECO:0000313" key="6">
    <source>
        <dbReference type="Proteomes" id="UP000016931"/>
    </source>
</evidence>
<dbReference type="OMA" id="TINHMKW"/>
<evidence type="ECO:0000256" key="1">
    <source>
        <dbReference type="ARBA" id="ARBA00004685"/>
    </source>
</evidence>
<name>M3BX37_SPHMS</name>
<feature type="compositionally biased region" description="Polar residues" evidence="4">
    <location>
        <begin position="7"/>
        <end position="19"/>
    </location>
</feature>
<protein>
    <recommendedName>
        <fullName evidence="7">Oxidase ustYa</fullName>
    </recommendedName>
</protein>
<organism evidence="5 6">
    <name type="scientific">Sphaerulina musiva (strain SO2202)</name>
    <name type="common">Poplar stem canker fungus</name>
    <name type="synonym">Septoria musiva</name>
    <dbReference type="NCBI Taxonomy" id="692275"/>
    <lineage>
        <taxon>Eukaryota</taxon>
        <taxon>Fungi</taxon>
        <taxon>Dikarya</taxon>
        <taxon>Ascomycota</taxon>
        <taxon>Pezizomycotina</taxon>
        <taxon>Dothideomycetes</taxon>
        <taxon>Dothideomycetidae</taxon>
        <taxon>Mycosphaerellales</taxon>
        <taxon>Mycosphaerellaceae</taxon>
        <taxon>Sphaerulina</taxon>
    </lineage>
</organism>
<dbReference type="RefSeq" id="XP_016760747.1">
    <property type="nucleotide sequence ID" value="XM_016908931.1"/>
</dbReference>
<dbReference type="AlphaFoldDB" id="M3BX37"/>
<dbReference type="GO" id="GO:0016491">
    <property type="term" value="F:oxidoreductase activity"/>
    <property type="evidence" value="ECO:0007669"/>
    <property type="project" value="UniProtKB-KW"/>
</dbReference>
<accession>M3BX37</accession>